<dbReference type="EMBL" id="MFKV01000011">
    <property type="protein sequence ID" value="OGG50579.1"/>
    <property type="molecule type" value="Genomic_DNA"/>
</dbReference>
<protein>
    <recommendedName>
        <fullName evidence="1">CMP/dCMP-type deaminase domain-containing protein</fullName>
    </recommendedName>
</protein>
<sequence length="164" mass="18651">MAIPYPYIPEGRTIQYVPADNPFIQEAREYAREHSIDDTVKTGSVIVQNGRVVGRGANGSEYHNTHECERVRRGIPTGKQYELCEGCHPKNHSEPRAIADAKKNNRDTTGSDLYLWGHWWACEPCWKAIEEAGIKNVYLLEGSERLFNKAHPDNIIGKQFAEVR</sequence>
<gene>
    <name evidence="2" type="ORF">A2763_04420</name>
</gene>
<proteinExistence type="predicted"/>
<dbReference type="Pfam" id="PF00383">
    <property type="entry name" value="dCMP_cyt_deam_1"/>
    <property type="match status" value="1"/>
</dbReference>
<name>A0A1F6CMZ6_9BACT</name>
<dbReference type="PROSITE" id="PS51747">
    <property type="entry name" value="CYT_DCMP_DEAMINASES_2"/>
    <property type="match status" value="1"/>
</dbReference>
<organism evidence="2 3">
    <name type="scientific">Candidatus Kaiserbacteria bacterium RIFCSPHIGHO2_01_FULL_54_36</name>
    <dbReference type="NCBI Taxonomy" id="1798482"/>
    <lineage>
        <taxon>Bacteria</taxon>
        <taxon>Candidatus Kaiseribacteriota</taxon>
    </lineage>
</organism>
<dbReference type="STRING" id="1798482.A2763_04420"/>
<dbReference type="AlphaFoldDB" id="A0A1F6CMZ6"/>
<comment type="caution">
    <text evidence="2">The sequence shown here is derived from an EMBL/GenBank/DDBJ whole genome shotgun (WGS) entry which is preliminary data.</text>
</comment>
<accession>A0A1F6CMZ6</accession>
<evidence type="ECO:0000313" key="2">
    <source>
        <dbReference type="EMBL" id="OGG50579.1"/>
    </source>
</evidence>
<dbReference type="GO" id="GO:0003824">
    <property type="term" value="F:catalytic activity"/>
    <property type="evidence" value="ECO:0007669"/>
    <property type="project" value="InterPro"/>
</dbReference>
<feature type="domain" description="CMP/dCMP-type deaminase" evidence="1">
    <location>
        <begin position="18"/>
        <end position="154"/>
    </location>
</feature>
<reference evidence="2 3" key="1">
    <citation type="journal article" date="2016" name="Nat. Commun.">
        <title>Thousands of microbial genomes shed light on interconnected biogeochemical processes in an aquifer system.</title>
        <authorList>
            <person name="Anantharaman K."/>
            <person name="Brown C.T."/>
            <person name="Hug L.A."/>
            <person name="Sharon I."/>
            <person name="Castelle C.J."/>
            <person name="Probst A.J."/>
            <person name="Thomas B.C."/>
            <person name="Singh A."/>
            <person name="Wilkins M.J."/>
            <person name="Karaoz U."/>
            <person name="Brodie E.L."/>
            <person name="Williams K.H."/>
            <person name="Hubbard S.S."/>
            <person name="Banfield J.F."/>
        </authorList>
    </citation>
    <scope>NUCLEOTIDE SEQUENCE [LARGE SCALE GENOMIC DNA]</scope>
</reference>
<dbReference type="Proteomes" id="UP000178370">
    <property type="component" value="Unassembled WGS sequence"/>
</dbReference>
<dbReference type="InterPro" id="IPR002125">
    <property type="entry name" value="CMP_dCMP_dom"/>
</dbReference>
<evidence type="ECO:0000313" key="3">
    <source>
        <dbReference type="Proteomes" id="UP000178370"/>
    </source>
</evidence>
<dbReference type="InterPro" id="IPR016193">
    <property type="entry name" value="Cytidine_deaminase-like"/>
</dbReference>
<dbReference type="SUPFAM" id="SSF53927">
    <property type="entry name" value="Cytidine deaminase-like"/>
    <property type="match status" value="1"/>
</dbReference>
<evidence type="ECO:0000259" key="1">
    <source>
        <dbReference type="PROSITE" id="PS51747"/>
    </source>
</evidence>
<dbReference type="Gene3D" id="3.40.140.10">
    <property type="entry name" value="Cytidine Deaminase, domain 2"/>
    <property type="match status" value="1"/>
</dbReference>